<accession>A0AAV5ETK8</accession>
<evidence type="ECO:0000313" key="3">
    <source>
        <dbReference type="Proteomes" id="UP001054889"/>
    </source>
</evidence>
<evidence type="ECO:0000313" key="2">
    <source>
        <dbReference type="EMBL" id="GJN25530.1"/>
    </source>
</evidence>
<protein>
    <submittedName>
        <fullName evidence="2">Uncharacterized protein</fullName>
    </submittedName>
</protein>
<sequence length="180" mass="20288">MAAARVSNSGTASGDAVEEAAAEGRKRLTALPLEEVEWILAQKPLPLIPSDDEETLLKYIPPEMIPRIMETERRADEASAAVQKEFFEFQDLVRKEFEEKGVVMVDDEFLAGREQTGQWLKEKFDDLFTRLGDDDTEVGSYSDLYATDDDEEDEGVLAYDMYATDDEEDEEEVALESTSN</sequence>
<comment type="caution">
    <text evidence="2">The sequence shown here is derived from an EMBL/GenBank/DDBJ whole genome shotgun (WGS) entry which is preliminary data.</text>
</comment>
<reference evidence="2" key="2">
    <citation type="submission" date="2021-12" db="EMBL/GenBank/DDBJ databases">
        <title>Resequencing data analysis of finger millet.</title>
        <authorList>
            <person name="Hatakeyama M."/>
            <person name="Aluri S."/>
            <person name="Balachadran M.T."/>
            <person name="Sivarajan S.R."/>
            <person name="Poveda L."/>
            <person name="Shimizu-Inatsugi R."/>
            <person name="Schlapbach R."/>
            <person name="Sreeman S.M."/>
            <person name="Shimizu K.K."/>
        </authorList>
    </citation>
    <scope>NUCLEOTIDE SEQUENCE</scope>
</reference>
<proteinExistence type="predicted"/>
<reference evidence="2" key="1">
    <citation type="journal article" date="2018" name="DNA Res.">
        <title>Multiple hybrid de novo genome assembly of finger millet, an orphan allotetraploid crop.</title>
        <authorList>
            <person name="Hatakeyama M."/>
            <person name="Aluri S."/>
            <person name="Balachadran M.T."/>
            <person name="Sivarajan S.R."/>
            <person name="Patrignani A."/>
            <person name="Gruter S."/>
            <person name="Poveda L."/>
            <person name="Shimizu-Inatsugi R."/>
            <person name="Baeten J."/>
            <person name="Francoijs K.J."/>
            <person name="Nataraja K.N."/>
            <person name="Reddy Y.A.N."/>
            <person name="Phadnis S."/>
            <person name="Ravikumar R.L."/>
            <person name="Schlapbach R."/>
            <person name="Sreeman S.M."/>
            <person name="Shimizu K.K."/>
        </authorList>
    </citation>
    <scope>NUCLEOTIDE SEQUENCE</scope>
</reference>
<feature type="region of interest" description="Disordered" evidence="1">
    <location>
        <begin position="1"/>
        <end position="21"/>
    </location>
</feature>
<dbReference type="EMBL" id="BQKI01000078">
    <property type="protein sequence ID" value="GJN25530.1"/>
    <property type="molecule type" value="Genomic_DNA"/>
</dbReference>
<feature type="compositionally biased region" description="Polar residues" evidence="1">
    <location>
        <begin position="1"/>
        <end position="12"/>
    </location>
</feature>
<evidence type="ECO:0000256" key="1">
    <source>
        <dbReference type="SAM" id="MobiDB-lite"/>
    </source>
</evidence>
<name>A0AAV5ETK8_ELECO</name>
<dbReference type="Proteomes" id="UP001054889">
    <property type="component" value="Unassembled WGS sequence"/>
</dbReference>
<keyword evidence="3" id="KW-1185">Reference proteome</keyword>
<dbReference type="PANTHER" id="PTHR35166">
    <property type="entry name" value="OS05G0193700 PROTEIN-RELATED"/>
    <property type="match status" value="1"/>
</dbReference>
<organism evidence="2 3">
    <name type="scientific">Eleusine coracana subsp. coracana</name>
    <dbReference type="NCBI Taxonomy" id="191504"/>
    <lineage>
        <taxon>Eukaryota</taxon>
        <taxon>Viridiplantae</taxon>
        <taxon>Streptophyta</taxon>
        <taxon>Embryophyta</taxon>
        <taxon>Tracheophyta</taxon>
        <taxon>Spermatophyta</taxon>
        <taxon>Magnoliopsida</taxon>
        <taxon>Liliopsida</taxon>
        <taxon>Poales</taxon>
        <taxon>Poaceae</taxon>
        <taxon>PACMAD clade</taxon>
        <taxon>Chloridoideae</taxon>
        <taxon>Cynodonteae</taxon>
        <taxon>Eleusininae</taxon>
        <taxon>Eleusine</taxon>
    </lineage>
</organism>
<dbReference type="PANTHER" id="PTHR35166:SF20">
    <property type="entry name" value="EXPRESSED PROTEIN"/>
    <property type="match status" value="1"/>
</dbReference>
<dbReference type="AlphaFoldDB" id="A0AAV5ETK8"/>
<gene>
    <name evidence="2" type="primary">gb13371</name>
    <name evidence="2" type="ORF">PR202_gb13371</name>
</gene>